<proteinExistence type="predicted"/>
<reference evidence="1" key="2">
    <citation type="journal article" date="2015" name="Data Brief">
        <title>Shoot transcriptome of the giant reed, Arundo donax.</title>
        <authorList>
            <person name="Barrero R.A."/>
            <person name="Guerrero F.D."/>
            <person name="Moolhuijzen P."/>
            <person name="Goolsby J.A."/>
            <person name="Tidwell J."/>
            <person name="Bellgard S.E."/>
            <person name="Bellgard M.I."/>
        </authorList>
    </citation>
    <scope>NUCLEOTIDE SEQUENCE</scope>
    <source>
        <tissue evidence="1">Shoot tissue taken approximately 20 cm above the soil surface</tissue>
    </source>
</reference>
<accession>A0A0A9DW49</accession>
<name>A0A0A9DW49_ARUDO</name>
<reference evidence="1" key="1">
    <citation type="submission" date="2014-09" db="EMBL/GenBank/DDBJ databases">
        <authorList>
            <person name="Magalhaes I.L.F."/>
            <person name="Oliveira U."/>
            <person name="Santos F.R."/>
            <person name="Vidigal T.H.D.A."/>
            <person name="Brescovit A.D."/>
            <person name="Santos A.J."/>
        </authorList>
    </citation>
    <scope>NUCLEOTIDE SEQUENCE</scope>
    <source>
        <tissue evidence="1">Shoot tissue taken approximately 20 cm above the soil surface</tissue>
    </source>
</reference>
<sequence length="45" mass="5131">MFQTQLLITLSKKNTLKHFVSDHSSVAVTSFLYFSQLKLSIVQNS</sequence>
<evidence type="ECO:0000313" key="1">
    <source>
        <dbReference type="EMBL" id="JAD89890.1"/>
    </source>
</evidence>
<dbReference type="EMBL" id="GBRH01208005">
    <property type="protein sequence ID" value="JAD89890.1"/>
    <property type="molecule type" value="Transcribed_RNA"/>
</dbReference>
<protein>
    <submittedName>
        <fullName evidence="1">Uncharacterized protein</fullName>
    </submittedName>
</protein>
<dbReference type="AlphaFoldDB" id="A0A0A9DW49"/>
<organism evidence="1">
    <name type="scientific">Arundo donax</name>
    <name type="common">Giant reed</name>
    <name type="synonym">Donax arundinaceus</name>
    <dbReference type="NCBI Taxonomy" id="35708"/>
    <lineage>
        <taxon>Eukaryota</taxon>
        <taxon>Viridiplantae</taxon>
        <taxon>Streptophyta</taxon>
        <taxon>Embryophyta</taxon>
        <taxon>Tracheophyta</taxon>
        <taxon>Spermatophyta</taxon>
        <taxon>Magnoliopsida</taxon>
        <taxon>Liliopsida</taxon>
        <taxon>Poales</taxon>
        <taxon>Poaceae</taxon>
        <taxon>PACMAD clade</taxon>
        <taxon>Arundinoideae</taxon>
        <taxon>Arundineae</taxon>
        <taxon>Arundo</taxon>
    </lineage>
</organism>